<dbReference type="GO" id="GO:0016787">
    <property type="term" value="F:hydrolase activity"/>
    <property type="evidence" value="ECO:0007669"/>
    <property type="project" value="InterPro"/>
</dbReference>
<dbReference type="RefSeq" id="WP_010619136.1">
    <property type="nucleotide sequence ID" value="NZ_PUFO01000080.1"/>
</dbReference>
<dbReference type="InterPro" id="IPR006680">
    <property type="entry name" value="Amidohydro-rel"/>
</dbReference>
<evidence type="ECO:0000313" key="3">
    <source>
        <dbReference type="EMBL" id="TDG73923.1"/>
    </source>
</evidence>
<protein>
    <recommendedName>
        <fullName evidence="2">Amidohydrolase-related domain-containing protein</fullName>
    </recommendedName>
</protein>
<dbReference type="OrthoDB" id="9777673at2"/>
<evidence type="ECO:0000259" key="2">
    <source>
        <dbReference type="Pfam" id="PF04909"/>
    </source>
</evidence>
<dbReference type="PANTHER" id="PTHR21240">
    <property type="entry name" value="2-AMINO-3-CARBOXYLMUCONATE-6-SEMIALDEHYDE DECARBOXYLASE"/>
    <property type="match status" value="1"/>
</dbReference>
<dbReference type="STRING" id="1122149.FD44_GL000119"/>
<feature type="domain" description="Amidohydrolase-related" evidence="2">
    <location>
        <begin position="59"/>
        <end position="333"/>
    </location>
</feature>
<dbReference type="AlphaFoldDB" id="A0A4R5NH97"/>
<comment type="caution">
    <text evidence="3">The sequence shown here is derived from an EMBL/GenBank/DDBJ whole genome shotgun (WGS) entry which is preliminary data.</text>
</comment>
<dbReference type="EMBL" id="PUFO01000080">
    <property type="protein sequence ID" value="TDG73923.1"/>
    <property type="molecule type" value="Genomic_DNA"/>
</dbReference>
<dbReference type="Proteomes" id="UP000294854">
    <property type="component" value="Unassembled WGS sequence"/>
</dbReference>
<dbReference type="PANTHER" id="PTHR21240:SF30">
    <property type="entry name" value="AMIDOHYDROLASE-RELATED DOMAIN-CONTAINING PROTEIN-RELATED"/>
    <property type="match status" value="1"/>
</dbReference>
<dbReference type="SUPFAM" id="SSF51556">
    <property type="entry name" value="Metallo-dependent hydrolases"/>
    <property type="match status" value="1"/>
</dbReference>
<proteinExistence type="predicted"/>
<dbReference type="GO" id="GO:0019748">
    <property type="term" value="P:secondary metabolic process"/>
    <property type="evidence" value="ECO:0007669"/>
    <property type="project" value="TreeGrafter"/>
</dbReference>
<keyword evidence="4" id="KW-1185">Reference proteome</keyword>
<name>A0A4R5NH97_9LACO</name>
<keyword evidence="1" id="KW-0456">Lyase</keyword>
<evidence type="ECO:0000313" key="4">
    <source>
        <dbReference type="Proteomes" id="UP000294854"/>
    </source>
</evidence>
<dbReference type="Gene3D" id="3.20.20.140">
    <property type="entry name" value="Metal-dependent hydrolases"/>
    <property type="match status" value="1"/>
</dbReference>
<dbReference type="InterPro" id="IPR032465">
    <property type="entry name" value="ACMSD"/>
</dbReference>
<dbReference type="GO" id="GO:0016831">
    <property type="term" value="F:carboxy-lyase activity"/>
    <property type="evidence" value="ECO:0007669"/>
    <property type="project" value="InterPro"/>
</dbReference>
<dbReference type="InterPro" id="IPR032466">
    <property type="entry name" value="Metal_Hydrolase"/>
</dbReference>
<gene>
    <name evidence="3" type="ORF">C5L31_002074</name>
</gene>
<sequence length="337" mass="38180">MKTITVEEHFESQLVTDLMTKVTGKPTVPSLSEDMLTYMRTTLPTSAIMQDVTKNRLNFMDQNDIDMQILSYGNSQPQNMDPKFSIDICRVANNELAKIVNENPDRFGGLAVLPVGDPQAAATELKRVVEDLGLNGVLFKGNYGGKYFDDPFFLPIFQMASDLDVPVYFHPSFIPNDIAQHYYANDNWSDVVTGILSSAGFGWHMDVGIQVMRMVISGIFDKLPNLKLVSGHWGELIPMFLERLDDELTPYAGLKHPFSTYYRNNVYVTPSGILAEPQLRFILDEMGADHLLYSIDYPYKTPENSGTFLETARLTDEQREKIFHKNAETIFHLKGEK</sequence>
<accession>A0A4R5NH97</accession>
<dbReference type="Pfam" id="PF04909">
    <property type="entry name" value="Amidohydro_2"/>
    <property type="match status" value="1"/>
</dbReference>
<dbReference type="GO" id="GO:0005829">
    <property type="term" value="C:cytosol"/>
    <property type="evidence" value="ECO:0007669"/>
    <property type="project" value="TreeGrafter"/>
</dbReference>
<evidence type="ECO:0000256" key="1">
    <source>
        <dbReference type="ARBA" id="ARBA00023239"/>
    </source>
</evidence>
<reference evidence="3 4" key="1">
    <citation type="journal article" date="2019" name="Appl. Microbiol. Biotechnol.">
        <title>Uncovering carbohydrate metabolism through a genotype-phenotype association study of 56 lactic acid bacteria genomes.</title>
        <authorList>
            <person name="Buron-Moles G."/>
            <person name="Chailyan A."/>
            <person name="Dolejs I."/>
            <person name="Forster J."/>
            <person name="Miks M.H."/>
        </authorList>
    </citation>
    <scope>NUCLEOTIDE SEQUENCE [LARGE SCALE GENOMIC DNA]</scope>
    <source>
        <strain evidence="3 4">ATCC 49373</strain>
    </source>
</reference>
<organism evidence="3 4">
    <name type="scientific">Secundilactobacillus malefermentans</name>
    <dbReference type="NCBI Taxonomy" id="176292"/>
    <lineage>
        <taxon>Bacteria</taxon>
        <taxon>Bacillati</taxon>
        <taxon>Bacillota</taxon>
        <taxon>Bacilli</taxon>
        <taxon>Lactobacillales</taxon>
        <taxon>Lactobacillaceae</taxon>
        <taxon>Secundilactobacillus</taxon>
    </lineage>
</organism>